<dbReference type="AlphaFoldDB" id="A0A8J8N9L3"/>
<gene>
    <name evidence="1" type="ORF">FGO68_gene5872</name>
</gene>
<dbReference type="Proteomes" id="UP000785679">
    <property type="component" value="Unassembled WGS sequence"/>
</dbReference>
<keyword evidence="2" id="KW-1185">Reference proteome</keyword>
<protein>
    <submittedName>
        <fullName evidence="1">Uncharacterized protein</fullName>
    </submittedName>
</protein>
<evidence type="ECO:0000313" key="1">
    <source>
        <dbReference type="EMBL" id="TNV70695.1"/>
    </source>
</evidence>
<comment type="caution">
    <text evidence="1">The sequence shown here is derived from an EMBL/GenBank/DDBJ whole genome shotgun (WGS) entry which is preliminary data.</text>
</comment>
<proteinExistence type="predicted"/>
<dbReference type="EMBL" id="RRYP01033713">
    <property type="protein sequence ID" value="TNV70695.1"/>
    <property type="molecule type" value="Genomic_DNA"/>
</dbReference>
<accession>A0A8J8N9L3</accession>
<sequence length="126" mass="14421">MLGSRGRLLGSSAMLTPKTSHMALTSRCLQVRNLGANPYRMRGSLYLPVHEAVYKQVDKPVFLCTSRWMQCVQLWVLTLAKFKGAGQRRFLYTQGCGSKQFCEYHIVRSGYFFNLHQHAINSLHHS</sequence>
<evidence type="ECO:0000313" key="2">
    <source>
        <dbReference type="Proteomes" id="UP000785679"/>
    </source>
</evidence>
<reference evidence="1" key="1">
    <citation type="submission" date="2019-06" db="EMBL/GenBank/DDBJ databases">
        <authorList>
            <person name="Zheng W."/>
        </authorList>
    </citation>
    <scope>NUCLEOTIDE SEQUENCE</scope>
    <source>
        <strain evidence="1">QDHG01</strain>
    </source>
</reference>
<organism evidence="1 2">
    <name type="scientific">Halteria grandinella</name>
    <dbReference type="NCBI Taxonomy" id="5974"/>
    <lineage>
        <taxon>Eukaryota</taxon>
        <taxon>Sar</taxon>
        <taxon>Alveolata</taxon>
        <taxon>Ciliophora</taxon>
        <taxon>Intramacronucleata</taxon>
        <taxon>Spirotrichea</taxon>
        <taxon>Stichotrichia</taxon>
        <taxon>Sporadotrichida</taxon>
        <taxon>Halteriidae</taxon>
        <taxon>Halteria</taxon>
    </lineage>
</organism>
<name>A0A8J8N9L3_HALGN</name>